<evidence type="ECO:0000313" key="3">
    <source>
        <dbReference type="Proteomes" id="UP000284177"/>
    </source>
</evidence>
<dbReference type="OrthoDB" id="9806955at2"/>
<accession>A0A419T6E6</accession>
<evidence type="ECO:0000313" key="2">
    <source>
        <dbReference type="EMBL" id="RKD32983.1"/>
    </source>
</evidence>
<dbReference type="FunFam" id="1.10.275.10:FF:000005">
    <property type="entry name" value="Histidine ammonia-lyase"/>
    <property type="match status" value="1"/>
</dbReference>
<gene>
    <name evidence="2" type="ORF">BET03_10005</name>
</gene>
<dbReference type="Pfam" id="PF00221">
    <property type="entry name" value="Lyase_aromatic"/>
    <property type="match status" value="1"/>
</dbReference>
<dbReference type="InterPro" id="IPR024083">
    <property type="entry name" value="Fumarase/histidase_N"/>
</dbReference>
<dbReference type="CDD" id="cd00332">
    <property type="entry name" value="PAL-HAL"/>
    <property type="match status" value="1"/>
</dbReference>
<keyword evidence="3" id="KW-1185">Reference proteome</keyword>
<dbReference type="RefSeq" id="WP_120168185.1">
    <property type="nucleotide sequence ID" value="NZ_MCIB01000008.1"/>
</dbReference>
<protein>
    <submittedName>
        <fullName evidence="2">Phenylalanine ammonia-lyase</fullName>
    </submittedName>
</protein>
<dbReference type="Gene3D" id="1.20.200.10">
    <property type="entry name" value="Fumarase/aspartase (Central domain)"/>
    <property type="match status" value="1"/>
</dbReference>
<evidence type="ECO:0000256" key="1">
    <source>
        <dbReference type="ARBA" id="ARBA00023239"/>
    </source>
</evidence>
<keyword evidence="1 2" id="KW-0456">Lyase</keyword>
<dbReference type="EMBL" id="MCIB01000008">
    <property type="protein sequence ID" value="RKD32983.1"/>
    <property type="molecule type" value="Genomic_DNA"/>
</dbReference>
<organism evidence="2 3">
    <name type="scientific">Thermohalobacter berrensis</name>
    <dbReference type="NCBI Taxonomy" id="99594"/>
    <lineage>
        <taxon>Bacteria</taxon>
        <taxon>Bacillati</taxon>
        <taxon>Bacillota</taxon>
        <taxon>Tissierellia</taxon>
        <taxon>Tissierellales</taxon>
        <taxon>Thermohalobacteraceae</taxon>
        <taxon>Thermohalobacter</taxon>
    </lineage>
</organism>
<dbReference type="Gene3D" id="1.10.275.10">
    <property type="entry name" value="Fumarase/aspartase (N-terminal domain)"/>
    <property type="match status" value="1"/>
</dbReference>
<sequence>METILLNGKNLTIDKILKVAKEGTKVEIAPEAMELVKRARKLVFQLAEENVPVYGLNRGVGWNKDKKVFSKYFEEYNRNLIYAHCVAAEPEASEEQVRAIMLVRLNTLLLGYTGIQPEIVNMYKEFLNHRIHPVLPLRGSVGEADIANLSHIGLAMIGEGEVYYNGVRMEAYEALKKAGLKPIVLGPKDGLAMVSSNALSAGLGALVLDEVNNIIEIANLVCALTLEGIKGNITPLDEKVNKIRGFSGQNYCAGKIRDYLDGSYLWRRDITESLQDPLSIRCACAIHGAVKDSLEYVWNKLINQLNSTDDNPCVLLDERKIISCCNFEPMTWVLGFEMLGIALSHLSRVSCNRTIKMANPSFTELTRFLTPSEGEVIAYGTIQKTFASLDTEIRHLSNPATVDYLSLAGDIEDHANNSPFVVRKVKKIVDNLRYILGIEALHAVQAIDLRKKLKYEENIKLGKKTKDAYEMIRGEIPFLDKDRNLTEDIKKIYNILKSEEFLELLKN</sequence>
<comment type="caution">
    <text evidence="2">The sequence shown here is derived from an EMBL/GenBank/DDBJ whole genome shotgun (WGS) entry which is preliminary data.</text>
</comment>
<proteinExistence type="predicted"/>
<dbReference type="InterPro" id="IPR001106">
    <property type="entry name" value="Aromatic_Lyase"/>
</dbReference>
<dbReference type="GO" id="GO:0016841">
    <property type="term" value="F:ammonia-lyase activity"/>
    <property type="evidence" value="ECO:0007669"/>
    <property type="project" value="UniProtKB-ARBA"/>
</dbReference>
<name>A0A419T6E6_9FIRM</name>
<dbReference type="SUPFAM" id="SSF48557">
    <property type="entry name" value="L-aspartase-like"/>
    <property type="match status" value="1"/>
</dbReference>
<reference evidence="2 3" key="1">
    <citation type="submission" date="2016-08" db="EMBL/GenBank/DDBJ databases">
        <title>Novel Firmicutes and Novel Genomes.</title>
        <authorList>
            <person name="Poppleton D.I."/>
            <person name="Gribaldo S."/>
        </authorList>
    </citation>
    <scope>NUCLEOTIDE SEQUENCE [LARGE SCALE GENOMIC DNA]</scope>
    <source>
        <strain evidence="2 3">CTT3</strain>
    </source>
</reference>
<dbReference type="AlphaFoldDB" id="A0A419T6E6"/>
<dbReference type="PANTHER" id="PTHR10362">
    <property type="entry name" value="HISTIDINE AMMONIA-LYASE"/>
    <property type="match status" value="1"/>
</dbReference>
<dbReference type="InterPro" id="IPR008948">
    <property type="entry name" value="L-Aspartase-like"/>
</dbReference>
<dbReference type="Proteomes" id="UP000284177">
    <property type="component" value="Unassembled WGS sequence"/>
</dbReference>